<sequence>MAISEKEYMMARMKRSQRLQKIVGFVSIISFVGSTAFAVIPALQQASHKPQSASASVESSLQQQARGFESVLQREPENRVALEGLVNARLQLKDVKGAVEPLEKLVKLQPERKEYKALLEQMKKQVGKSDR</sequence>
<organism evidence="1 2">
    <name type="scientific">Scytonema hofmannii FACHB-248</name>
    <dbReference type="NCBI Taxonomy" id="1842502"/>
    <lineage>
        <taxon>Bacteria</taxon>
        <taxon>Bacillati</taxon>
        <taxon>Cyanobacteriota</taxon>
        <taxon>Cyanophyceae</taxon>
        <taxon>Nostocales</taxon>
        <taxon>Scytonemataceae</taxon>
        <taxon>Scytonema</taxon>
    </lineage>
</organism>
<evidence type="ECO:0000313" key="1">
    <source>
        <dbReference type="EMBL" id="MBD2609421.1"/>
    </source>
</evidence>
<comment type="caution">
    <text evidence="1">The sequence shown here is derived from an EMBL/GenBank/DDBJ whole genome shotgun (WGS) entry which is preliminary data.</text>
</comment>
<name>A0ABR8H2C3_9CYAN</name>
<dbReference type="InterPro" id="IPR011990">
    <property type="entry name" value="TPR-like_helical_dom_sf"/>
</dbReference>
<dbReference type="Gene3D" id="1.25.40.10">
    <property type="entry name" value="Tetratricopeptide repeat domain"/>
    <property type="match status" value="1"/>
</dbReference>
<keyword evidence="2" id="KW-1185">Reference proteome</keyword>
<dbReference type="RefSeq" id="WP_029632867.1">
    <property type="nucleotide sequence ID" value="NZ_JACJTA010000154.1"/>
</dbReference>
<proteinExistence type="predicted"/>
<dbReference type="EMBL" id="JACJTA010000154">
    <property type="protein sequence ID" value="MBD2609421.1"/>
    <property type="molecule type" value="Genomic_DNA"/>
</dbReference>
<protein>
    <submittedName>
        <fullName evidence="1">Tetratricopeptide repeat protein</fullName>
    </submittedName>
</protein>
<evidence type="ECO:0000313" key="2">
    <source>
        <dbReference type="Proteomes" id="UP000660380"/>
    </source>
</evidence>
<gene>
    <name evidence="1" type="ORF">H6G81_34265</name>
</gene>
<dbReference type="Proteomes" id="UP000660380">
    <property type="component" value="Unassembled WGS sequence"/>
</dbReference>
<accession>A0ABR8H2C3</accession>
<dbReference type="Pfam" id="PF14559">
    <property type="entry name" value="TPR_19"/>
    <property type="match status" value="1"/>
</dbReference>
<reference evidence="1 2" key="1">
    <citation type="journal article" date="2020" name="ISME J.">
        <title>Comparative genomics reveals insights into cyanobacterial evolution and habitat adaptation.</title>
        <authorList>
            <person name="Chen M.Y."/>
            <person name="Teng W.K."/>
            <person name="Zhao L."/>
            <person name="Hu C.X."/>
            <person name="Zhou Y.K."/>
            <person name="Han B.P."/>
            <person name="Song L.R."/>
            <person name="Shu W.S."/>
        </authorList>
    </citation>
    <scope>NUCLEOTIDE SEQUENCE [LARGE SCALE GENOMIC DNA]</scope>
    <source>
        <strain evidence="1 2">FACHB-248</strain>
    </source>
</reference>
<dbReference type="SUPFAM" id="SSF48452">
    <property type="entry name" value="TPR-like"/>
    <property type="match status" value="1"/>
</dbReference>